<protein>
    <submittedName>
        <fullName evidence="2">Nuclear pore associated protein Thp1-Sac3 complex subunit</fullName>
    </submittedName>
</protein>
<dbReference type="EMBL" id="DF836343">
    <property type="protein sequence ID" value="GAN04089.1"/>
    <property type="molecule type" value="Genomic_DNA"/>
</dbReference>
<gene>
    <name evidence="2" type="ORF">MAM1_0054c03548</name>
</gene>
<dbReference type="GO" id="GO:0003690">
    <property type="term" value="F:double-stranded DNA binding"/>
    <property type="evidence" value="ECO:0007669"/>
    <property type="project" value="InterPro"/>
</dbReference>
<dbReference type="GO" id="GO:0016973">
    <property type="term" value="P:poly(A)+ mRNA export from nucleus"/>
    <property type="evidence" value="ECO:0007669"/>
    <property type="project" value="TreeGrafter"/>
</dbReference>
<dbReference type="PANTHER" id="PTHR12732:SF8">
    <property type="entry name" value="NUCLEAR MRNA EXPORT PROTEIN THP1"/>
    <property type="match status" value="1"/>
</dbReference>
<evidence type="ECO:0000313" key="2">
    <source>
        <dbReference type="EMBL" id="GAN04089.1"/>
    </source>
</evidence>
<dbReference type="PANTHER" id="PTHR12732">
    <property type="entry name" value="UNCHARACTERIZED PROTEASOME COMPONENT REGION PCI-CONTAINING"/>
    <property type="match status" value="1"/>
</dbReference>
<dbReference type="Proteomes" id="UP000053815">
    <property type="component" value="Unassembled WGS sequence"/>
</dbReference>
<dbReference type="SMART" id="SM00753">
    <property type="entry name" value="PAM"/>
    <property type="match status" value="1"/>
</dbReference>
<reference evidence="2" key="1">
    <citation type="submission" date="2014-09" db="EMBL/GenBank/DDBJ databases">
        <title>Draft genome sequence of an oleaginous Mucoromycotina fungus Mucor ambiguus NBRC6742.</title>
        <authorList>
            <person name="Takeda I."/>
            <person name="Yamane N."/>
            <person name="Morita T."/>
            <person name="Tamano K."/>
            <person name="Machida M."/>
            <person name="Baker S."/>
            <person name="Koike H."/>
        </authorList>
    </citation>
    <scope>NUCLEOTIDE SEQUENCE</scope>
    <source>
        <strain evidence="2">NBRC 6742</strain>
    </source>
</reference>
<dbReference type="Gene3D" id="1.10.10.10">
    <property type="entry name" value="Winged helix-like DNA-binding domain superfamily/Winged helix DNA-binding domain"/>
    <property type="match status" value="1"/>
</dbReference>
<dbReference type="GO" id="GO:0006368">
    <property type="term" value="P:transcription elongation by RNA polymerase II"/>
    <property type="evidence" value="ECO:0007669"/>
    <property type="project" value="TreeGrafter"/>
</dbReference>
<dbReference type="AlphaFoldDB" id="A0A0C9M9S5"/>
<evidence type="ECO:0000259" key="1">
    <source>
        <dbReference type="PROSITE" id="PS50250"/>
    </source>
</evidence>
<dbReference type="InterPro" id="IPR045114">
    <property type="entry name" value="Csn12-like"/>
</dbReference>
<organism evidence="2">
    <name type="scientific">Mucor ambiguus</name>
    <dbReference type="NCBI Taxonomy" id="91626"/>
    <lineage>
        <taxon>Eukaryota</taxon>
        <taxon>Fungi</taxon>
        <taxon>Fungi incertae sedis</taxon>
        <taxon>Mucoromycota</taxon>
        <taxon>Mucoromycotina</taxon>
        <taxon>Mucoromycetes</taxon>
        <taxon>Mucorales</taxon>
        <taxon>Mucorineae</taxon>
        <taxon>Mucoraceae</taxon>
        <taxon>Mucor</taxon>
    </lineage>
</organism>
<dbReference type="GO" id="GO:0000973">
    <property type="term" value="P:post-transcriptional tethering of RNA polymerase II gene DNA at nuclear periphery"/>
    <property type="evidence" value="ECO:0007669"/>
    <property type="project" value="TreeGrafter"/>
</dbReference>
<keyword evidence="3" id="KW-1185">Reference proteome</keyword>
<dbReference type="STRING" id="91626.A0A0C9M9S5"/>
<evidence type="ECO:0000313" key="3">
    <source>
        <dbReference type="Proteomes" id="UP000053815"/>
    </source>
</evidence>
<dbReference type="GO" id="GO:0003723">
    <property type="term" value="F:RNA binding"/>
    <property type="evidence" value="ECO:0007669"/>
    <property type="project" value="InterPro"/>
</dbReference>
<dbReference type="Pfam" id="PF01399">
    <property type="entry name" value="PCI"/>
    <property type="match status" value="1"/>
</dbReference>
<dbReference type="InterPro" id="IPR000717">
    <property type="entry name" value="PCI_dom"/>
</dbReference>
<dbReference type="InterPro" id="IPR036388">
    <property type="entry name" value="WH-like_DNA-bd_sf"/>
</dbReference>
<sequence>MANIRSFASQIQQAYTTQDEASFSRLITIDISSPTVNTLAQDLQHTSQDQVQNTINGILEDTSYALAEATNNYMQVVRYLTSTDIDFVFETFANFYRSLIPVFNGPDTFYMVPVIKSLSTSLVQLAFRVDKTGLQGKARKANLAARLVSKVFNIMLADRSPMETSKRQGIFHITNLAFKVYFKLDSVRMCQTFISNINSGGLELDMFPISQQVTYKYYIGRYALYHGRLQHAQNCLMFAFEKCHAHQWHNKRLILHYLIPTRIILGHFPSIHLLEKYQLAPPYVNLINTIRSGNIHGFLSHLETYFGYFYHRLTYLLLKERGIVLVWRCLLKNTYAMQQKIGIVTAPKLGFETMLHAFVLSSQGEEAFEYDDLECIVVSLVSQGYIRGYIHHQHQHVVFSKTTPFPPICNVTAHVERYNEATIEEHLNQTQQPLPPQIKQLME</sequence>
<dbReference type="PROSITE" id="PS50250">
    <property type="entry name" value="PCI"/>
    <property type="match status" value="1"/>
</dbReference>
<accession>A0A0C9M9S5</accession>
<name>A0A0C9M9S5_9FUNG</name>
<dbReference type="GO" id="GO:0070390">
    <property type="term" value="C:transcription export complex 2"/>
    <property type="evidence" value="ECO:0007669"/>
    <property type="project" value="TreeGrafter"/>
</dbReference>
<proteinExistence type="predicted"/>
<dbReference type="OrthoDB" id="5404651at2759"/>
<feature type="domain" description="PCI" evidence="1">
    <location>
        <begin position="213"/>
        <end position="404"/>
    </location>
</feature>